<keyword evidence="2" id="KW-1185">Reference proteome</keyword>
<dbReference type="PANTHER" id="PTHR42957">
    <property type="entry name" value="HELICASE MJ1565-RELATED"/>
    <property type="match status" value="1"/>
</dbReference>
<gene>
    <name evidence="1" type="ORF">Psi02_72450</name>
</gene>
<evidence type="ECO:0008006" key="3">
    <source>
        <dbReference type="Google" id="ProtNLM"/>
    </source>
</evidence>
<dbReference type="PANTHER" id="PTHR42957:SF1">
    <property type="entry name" value="HELICASE MJ1565-RELATED"/>
    <property type="match status" value="1"/>
</dbReference>
<dbReference type="Proteomes" id="UP000644610">
    <property type="component" value="Unassembled WGS sequence"/>
</dbReference>
<dbReference type="InterPro" id="IPR027417">
    <property type="entry name" value="P-loop_NTPase"/>
</dbReference>
<name>A0A8J3UWL9_9ACTN</name>
<protein>
    <recommendedName>
        <fullName evidence="3">ATP-binding protein</fullName>
    </recommendedName>
</protein>
<dbReference type="AlphaFoldDB" id="A0A8J3UWL9"/>
<reference evidence="1" key="1">
    <citation type="submission" date="2021-01" db="EMBL/GenBank/DDBJ databases">
        <title>Whole genome shotgun sequence of Planotetraspora silvatica NBRC 100141.</title>
        <authorList>
            <person name="Komaki H."/>
            <person name="Tamura T."/>
        </authorList>
    </citation>
    <scope>NUCLEOTIDE SEQUENCE</scope>
    <source>
        <strain evidence="1">NBRC 100141</strain>
    </source>
</reference>
<dbReference type="EMBL" id="BOOQ01000056">
    <property type="protein sequence ID" value="GII50821.1"/>
    <property type="molecule type" value="Genomic_DNA"/>
</dbReference>
<dbReference type="RefSeq" id="WP_203980297.1">
    <property type="nucleotide sequence ID" value="NZ_BAAAKY010000052.1"/>
</dbReference>
<comment type="caution">
    <text evidence="1">The sequence shown here is derived from an EMBL/GenBank/DDBJ whole genome shotgun (WGS) entry which is preliminary data.</text>
</comment>
<evidence type="ECO:0000313" key="1">
    <source>
        <dbReference type="EMBL" id="GII50821.1"/>
    </source>
</evidence>
<dbReference type="SUPFAM" id="SSF52540">
    <property type="entry name" value="P-loop containing nucleoside triphosphate hydrolases"/>
    <property type="match status" value="1"/>
</dbReference>
<evidence type="ECO:0000313" key="2">
    <source>
        <dbReference type="Proteomes" id="UP000644610"/>
    </source>
</evidence>
<proteinExistence type="predicted"/>
<sequence length="129" mass="13612">MDEAQNFVPSGGPNPSTESTVELIRQIRKYGLGIVLASQAPKGINHQAVGNTANQFIGRLTVTVQINAAQTMAQSRNAFLDNLGGLPLGTFYAAGEGTAFSKIQVPICLSHHAGPLQEDEVVARARRGA</sequence>
<accession>A0A8J3UWL9</accession>
<organism evidence="1 2">
    <name type="scientific">Planotetraspora silvatica</name>
    <dbReference type="NCBI Taxonomy" id="234614"/>
    <lineage>
        <taxon>Bacteria</taxon>
        <taxon>Bacillati</taxon>
        <taxon>Actinomycetota</taxon>
        <taxon>Actinomycetes</taxon>
        <taxon>Streptosporangiales</taxon>
        <taxon>Streptosporangiaceae</taxon>
        <taxon>Planotetraspora</taxon>
    </lineage>
</organism>
<dbReference type="Gene3D" id="3.40.50.300">
    <property type="entry name" value="P-loop containing nucleotide triphosphate hydrolases"/>
    <property type="match status" value="1"/>
</dbReference>
<dbReference type="InterPro" id="IPR008571">
    <property type="entry name" value="HerA-like"/>
</dbReference>